<feature type="binding site" evidence="8">
    <location>
        <position position="71"/>
    </location>
    <ligand>
        <name>Mn(2+)</name>
        <dbReference type="ChEBI" id="CHEBI:29035"/>
    </ligand>
</feature>
<keyword evidence="7" id="KW-0961">Cell wall biogenesis/degradation</keyword>
<evidence type="ECO:0000256" key="9">
    <source>
        <dbReference type="SAM" id="Phobius"/>
    </source>
</evidence>
<name>A0AAW1GXH6_SAPOF</name>
<evidence type="ECO:0000256" key="7">
    <source>
        <dbReference type="ARBA" id="ARBA00023316"/>
    </source>
</evidence>
<evidence type="ECO:0000256" key="2">
    <source>
        <dbReference type="ARBA" id="ARBA00022676"/>
    </source>
</evidence>
<feature type="transmembrane region" description="Helical" evidence="9">
    <location>
        <begin position="450"/>
        <end position="475"/>
    </location>
</feature>
<dbReference type="Pfam" id="PF03552">
    <property type="entry name" value="Cellulose_synt"/>
    <property type="match status" value="2"/>
</dbReference>
<organism evidence="10 11">
    <name type="scientific">Saponaria officinalis</name>
    <name type="common">Common soapwort</name>
    <name type="synonym">Lychnis saponaria</name>
    <dbReference type="NCBI Taxonomy" id="3572"/>
    <lineage>
        <taxon>Eukaryota</taxon>
        <taxon>Viridiplantae</taxon>
        <taxon>Streptophyta</taxon>
        <taxon>Embryophyta</taxon>
        <taxon>Tracheophyta</taxon>
        <taxon>Spermatophyta</taxon>
        <taxon>Magnoliopsida</taxon>
        <taxon>eudicotyledons</taxon>
        <taxon>Gunneridae</taxon>
        <taxon>Pentapetalae</taxon>
        <taxon>Caryophyllales</taxon>
        <taxon>Caryophyllaceae</taxon>
        <taxon>Caryophylleae</taxon>
        <taxon>Saponaria</taxon>
    </lineage>
</organism>
<comment type="caution">
    <text evidence="10">The sequence shown here is derived from an EMBL/GenBank/DDBJ whole genome shotgun (WGS) entry which is preliminary data.</text>
</comment>
<keyword evidence="11" id="KW-1185">Reference proteome</keyword>
<dbReference type="GO" id="GO:0012505">
    <property type="term" value="C:endomembrane system"/>
    <property type="evidence" value="ECO:0007669"/>
    <property type="project" value="UniProtKB-SubCell"/>
</dbReference>
<feature type="transmembrane region" description="Helical" evidence="9">
    <location>
        <begin position="330"/>
        <end position="351"/>
    </location>
</feature>
<keyword evidence="6 9" id="KW-0472">Membrane</keyword>
<dbReference type="InterPro" id="IPR005150">
    <property type="entry name" value="Cellulose_synth"/>
</dbReference>
<evidence type="ECO:0008006" key="12">
    <source>
        <dbReference type="Google" id="ProtNLM"/>
    </source>
</evidence>
<protein>
    <recommendedName>
        <fullName evidence="12">Cellulose synthase-like protein G2</fullName>
    </recommendedName>
</protein>
<sequence length="535" mass="61645">MQEKYEIFKERLRKRRVDVNKSSRDHPALVQVIDGSNVGNNAACIYTEEVEMPFLVYVAREKRRSCPHHFKAGALNVLQRISSIFSNSAYILVLDCDMYCNDTISARQAMCFFLDLKISSSLGWIQYPQKYHNITHSDIYDSQFRITWGVYFLGANGFHGPLIAGTNFYIQRKALYGVDIVNGNDIREIRESLGPSNELLKSLTTNNNLNLRELPSHFLQEAHFLASCIFEKDTKWGNKIGFWYDTVVEDAITCVNLHKKGWKSIYLNPKRPQFLGTATTNFNDIFIQYVRWYSGFIDLTLSNHFPLIHTHSNMHFVEKLMSSYFYIEPFYFFPMMWFSTILPLCFLYGIPLYPQVSDPFLMAFGYILLSSWLKHLLDVLISGGSFTTWLSEQRMWVIKSLTSYLYGTLECITTRLGFHEANFTPTNKVIDDDTTNLYQMGKYDFRTSNMFLVPLVTLVNLNMFCLIIGVLRLLVDHDPGLLLGQMILVFYGLVLSAPVIEGMVFRTDDGRVPLSTTLVCTTLSLIILFLGYKLS</sequence>
<feature type="transmembrane region" description="Helical" evidence="9">
    <location>
        <begin position="481"/>
        <end position="500"/>
    </location>
</feature>
<evidence type="ECO:0000256" key="6">
    <source>
        <dbReference type="ARBA" id="ARBA00023136"/>
    </source>
</evidence>
<evidence type="ECO:0000256" key="8">
    <source>
        <dbReference type="PIRSR" id="PIRSR605150-3"/>
    </source>
</evidence>
<dbReference type="Gene3D" id="3.90.550.10">
    <property type="entry name" value="Spore Coat Polysaccharide Biosynthesis Protein SpsA, Chain A"/>
    <property type="match status" value="1"/>
</dbReference>
<dbReference type="Proteomes" id="UP001443914">
    <property type="component" value="Unassembled WGS sequence"/>
</dbReference>
<dbReference type="GO" id="GO:0071555">
    <property type="term" value="P:cell wall organization"/>
    <property type="evidence" value="ECO:0007669"/>
    <property type="project" value="UniProtKB-KW"/>
</dbReference>
<dbReference type="AlphaFoldDB" id="A0AAW1GXH6"/>
<feature type="binding site" evidence="8">
    <location>
        <position position="95"/>
    </location>
    <ligand>
        <name>Mn(2+)</name>
        <dbReference type="ChEBI" id="CHEBI:29035"/>
    </ligand>
</feature>
<proteinExistence type="predicted"/>
<reference evidence="10" key="1">
    <citation type="submission" date="2024-03" db="EMBL/GenBank/DDBJ databases">
        <title>WGS assembly of Saponaria officinalis var. Norfolk2.</title>
        <authorList>
            <person name="Jenkins J."/>
            <person name="Shu S."/>
            <person name="Grimwood J."/>
            <person name="Barry K."/>
            <person name="Goodstein D."/>
            <person name="Schmutz J."/>
            <person name="Leebens-Mack J."/>
            <person name="Osbourn A."/>
        </authorList>
    </citation>
    <scope>NUCLEOTIDE SEQUENCE [LARGE SCALE GENOMIC DNA]</scope>
    <source>
        <strain evidence="10">JIC</strain>
    </source>
</reference>
<dbReference type="SUPFAM" id="SSF53448">
    <property type="entry name" value="Nucleotide-diphospho-sugar transferases"/>
    <property type="match status" value="1"/>
</dbReference>
<evidence type="ECO:0000256" key="4">
    <source>
        <dbReference type="ARBA" id="ARBA00022692"/>
    </source>
</evidence>
<feature type="transmembrane region" description="Helical" evidence="9">
    <location>
        <begin position="512"/>
        <end position="532"/>
    </location>
</feature>
<dbReference type="EMBL" id="JBDFQZ010000014">
    <property type="protein sequence ID" value="KAK9665739.1"/>
    <property type="molecule type" value="Genomic_DNA"/>
</dbReference>
<dbReference type="InterPro" id="IPR029044">
    <property type="entry name" value="Nucleotide-diphossugar_trans"/>
</dbReference>
<gene>
    <name evidence="10" type="ORF">RND81_14G132800</name>
</gene>
<evidence type="ECO:0000256" key="1">
    <source>
        <dbReference type="ARBA" id="ARBA00004127"/>
    </source>
</evidence>
<accession>A0AAW1GXH6</accession>
<evidence type="ECO:0000256" key="3">
    <source>
        <dbReference type="ARBA" id="ARBA00022679"/>
    </source>
</evidence>
<dbReference type="GO" id="GO:0016760">
    <property type="term" value="F:cellulose synthase (UDP-forming) activity"/>
    <property type="evidence" value="ECO:0007669"/>
    <property type="project" value="InterPro"/>
</dbReference>
<evidence type="ECO:0000313" key="10">
    <source>
        <dbReference type="EMBL" id="KAK9665739.1"/>
    </source>
</evidence>
<evidence type="ECO:0000256" key="5">
    <source>
        <dbReference type="ARBA" id="ARBA00022989"/>
    </source>
</evidence>
<evidence type="ECO:0000313" key="11">
    <source>
        <dbReference type="Proteomes" id="UP001443914"/>
    </source>
</evidence>
<dbReference type="PANTHER" id="PTHR13301">
    <property type="entry name" value="X-BOX TRANSCRIPTION FACTOR-RELATED"/>
    <property type="match status" value="1"/>
</dbReference>
<dbReference type="GO" id="GO:0016020">
    <property type="term" value="C:membrane"/>
    <property type="evidence" value="ECO:0007669"/>
    <property type="project" value="InterPro"/>
</dbReference>
<keyword evidence="3" id="KW-0808">Transferase</keyword>
<keyword evidence="4 9" id="KW-0812">Transmembrane</keyword>
<keyword evidence="5 9" id="KW-1133">Transmembrane helix</keyword>
<keyword evidence="2" id="KW-0328">Glycosyltransferase</keyword>
<comment type="subcellular location">
    <subcellularLocation>
        <location evidence="1">Endomembrane system</location>
        <topology evidence="1">Multi-pass membrane protein</topology>
    </subcellularLocation>
</comment>
<dbReference type="GO" id="GO:0030244">
    <property type="term" value="P:cellulose biosynthetic process"/>
    <property type="evidence" value="ECO:0007669"/>
    <property type="project" value="InterPro"/>
</dbReference>